<dbReference type="Proteomes" id="UP000270697">
    <property type="component" value="Unassembled WGS sequence"/>
</dbReference>
<dbReference type="EMBL" id="RBXX01000002">
    <property type="protein sequence ID" value="RKT84238.1"/>
    <property type="molecule type" value="Genomic_DNA"/>
</dbReference>
<name>A0A1I4X0N1_9PSEU</name>
<dbReference type="Pfam" id="PF17689">
    <property type="entry name" value="Arabino_trans_N"/>
    <property type="match status" value="1"/>
</dbReference>
<evidence type="ECO:0000259" key="14">
    <source>
        <dbReference type="Pfam" id="PF14896"/>
    </source>
</evidence>
<sequence>MADRAGAAELDRPLPAPAPRERRLPGAVGLLVGALGVLVALAVPLAPVITQQVTTTWPKAGQLPESTLAFVVPYHPAEVHVRVPCPVVRAGQQRAAPTTLVASRPPGQPTEGFAVTTANDHVITLVGGREALRAPITAACEVAIDADSTGSRARIGDRAVELPGVRIRDIVAFATDLEPEQATGLQVRVTTANWFENSPTTTKNLLVTTQIVLALLAFAALLAHDRSRRKRAISMEIGSPTSMEIAHHRRVTAQHSDGASDGDAISMEIRRPISIEIAAHKRTPVLGHLVDIGLFAVLAGWWVLGPTTPDDSFAAMTIRNGLLTGDIGNYYRWENASEAPFTLVQHLLEPVAAWSTDPLALRIPSVVAAALTWLVLSRGILGAVLPEHSRRGSVRLLAAVSFLAWWLPFGLGVRPEPFEALGLAAVLACVLQAVRRDRVAWLGLAALAAGLSVAVNPMSITALAPFAVLAPQLRRLLSVPVVALLSGIAAVGVVAMFADQSLFGVRKATELHAHYGPDVPWFQEVLRYQYLLGFDLQGDIARRGPVLLTALIAGYSGLLLLRGARRLPGMALAHVPPLCLLLSVLLMIATPSKWTHYFGALAGVGAATLTAGAVLITFAARHLARDRVVLVAGGLCTALAVLAAALAFAGKNNWFLHSQFGVPWGEQPVRPLNNPAWWLIAVVVPLAVSVLSGRSGRRLLIRIPALVGVGAVGVTVAIVLGSFVLAPVWQADAYSIGGQGLAALSGGSCGIADHVVATPDVPGGAPTSIGPAESYGFSAGTGHAQEFAPPEGVSEFWGSLGGGQISTGELTTGWYSLPALAPNQELAVAVAGRSGDGNRVALEFASPTGILGEHVLDDTWLDADERPAYPTDHVVPDRPQDHPAWRDLPVPARDIPAGTTAVRIRAVDGTTDPAGWLAVAGPRVRDVVPLPEYLRGEEPVLVDWSMAWNAPCLQDMPQVAAGLAEPPAHLVIPPSGMGFGGSAAYLRGIGGVFAGVREVGHQKEVPTRLLGVEKTPEYSEWGHLIEVHYPMPGNEYDVQRVPVPRWGWRGE</sequence>
<dbReference type="AlphaFoldDB" id="A0A1I4X0N1"/>
<dbReference type="Gene3D" id="2.60.120.940">
    <property type="entry name" value="EmbC, C-terminal domain, subdomain 2"/>
    <property type="match status" value="1"/>
</dbReference>
<dbReference type="GO" id="GO:0071766">
    <property type="term" value="P:Actinobacterium-type cell wall biogenesis"/>
    <property type="evidence" value="ECO:0007669"/>
    <property type="project" value="InterPro"/>
</dbReference>
<dbReference type="Pfam" id="PF04602">
    <property type="entry name" value="Arabinose_trans"/>
    <property type="match status" value="1"/>
</dbReference>
<keyword evidence="8 12" id="KW-1133">Transmembrane helix</keyword>
<evidence type="ECO:0000313" key="18">
    <source>
        <dbReference type="Proteomes" id="UP000199398"/>
    </source>
</evidence>
<feature type="transmembrane region" description="Helical" evidence="12">
    <location>
        <begin position="676"/>
        <end position="693"/>
    </location>
</feature>
<evidence type="ECO:0000313" key="16">
    <source>
        <dbReference type="EMBL" id="RKT84238.1"/>
    </source>
</evidence>
<feature type="transmembrane region" description="Helical" evidence="12">
    <location>
        <begin position="628"/>
        <end position="649"/>
    </location>
</feature>
<dbReference type="GO" id="GO:0005886">
    <property type="term" value="C:plasma membrane"/>
    <property type="evidence" value="ECO:0007669"/>
    <property type="project" value="UniProtKB-SubCell"/>
</dbReference>
<feature type="transmembrane region" description="Helical" evidence="12">
    <location>
        <begin position="476"/>
        <end position="498"/>
    </location>
</feature>
<reference evidence="17 18" key="1">
    <citation type="submission" date="2016-10" db="EMBL/GenBank/DDBJ databases">
        <authorList>
            <person name="de Groot N.N."/>
        </authorList>
    </citation>
    <scope>NUCLEOTIDE SEQUENCE [LARGE SCALE GENOMIC DNA]</scope>
    <source>
        <strain evidence="17 18">CPCC 201259</strain>
    </source>
</reference>
<feature type="domain" description="Arabinosyltransferas concanavalin like" evidence="15">
    <location>
        <begin position="51"/>
        <end position="190"/>
    </location>
</feature>
<evidence type="ECO:0000256" key="4">
    <source>
        <dbReference type="ARBA" id="ARBA00022475"/>
    </source>
</evidence>
<evidence type="ECO:0000313" key="19">
    <source>
        <dbReference type="Proteomes" id="UP000270697"/>
    </source>
</evidence>
<keyword evidence="9 12" id="KW-0472">Membrane</keyword>
<evidence type="ECO:0000256" key="7">
    <source>
        <dbReference type="ARBA" id="ARBA00022692"/>
    </source>
</evidence>
<dbReference type="Gene3D" id="2.60.120.610">
    <property type="entry name" value="arabinofuranosyltransferase like domain"/>
    <property type="match status" value="1"/>
</dbReference>
<feature type="transmembrane region" description="Helical" evidence="12">
    <location>
        <begin position="596"/>
        <end position="616"/>
    </location>
</feature>
<gene>
    <name evidence="16" type="ORF">ATL45_2548</name>
    <name evidence="17" type="ORF">SAMN05421805_103164</name>
</gene>
<organism evidence="17 18">
    <name type="scientific">Saccharopolyspora antimicrobica</name>
    <dbReference type="NCBI Taxonomy" id="455193"/>
    <lineage>
        <taxon>Bacteria</taxon>
        <taxon>Bacillati</taxon>
        <taxon>Actinomycetota</taxon>
        <taxon>Actinomycetes</taxon>
        <taxon>Pseudonocardiales</taxon>
        <taxon>Pseudonocardiaceae</taxon>
        <taxon>Saccharopolyspora</taxon>
    </lineage>
</organism>
<feature type="compositionally biased region" description="Basic and acidic residues" evidence="11">
    <location>
        <begin position="874"/>
        <end position="885"/>
    </location>
</feature>
<dbReference type="InterPro" id="IPR040920">
    <property type="entry name" value="Arabino_trans_N"/>
</dbReference>
<comment type="similarity">
    <text evidence="3">Belongs to the emb family.</text>
</comment>
<evidence type="ECO:0000256" key="2">
    <source>
        <dbReference type="ARBA" id="ARBA00004651"/>
    </source>
</evidence>
<evidence type="ECO:0000256" key="3">
    <source>
        <dbReference type="ARBA" id="ARBA00008195"/>
    </source>
</evidence>
<feature type="transmembrane region" description="Helical" evidence="12">
    <location>
        <begin position="705"/>
        <end position="729"/>
    </location>
</feature>
<feature type="transmembrane region" description="Helical" evidence="12">
    <location>
        <begin position="571"/>
        <end position="590"/>
    </location>
</feature>
<feature type="region of interest" description="Disordered" evidence="11">
    <location>
        <begin position="871"/>
        <end position="892"/>
    </location>
</feature>
<evidence type="ECO:0000256" key="10">
    <source>
        <dbReference type="ARBA" id="ARBA00023316"/>
    </source>
</evidence>
<feature type="transmembrane region" description="Helical" evidence="12">
    <location>
        <begin position="27"/>
        <end position="49"/>
    </location>
</feature>
<evidence type="ECO:0000256" key="1">
    <source>
        <dbReference type="ARBA" id="ARBA00003001"/>
    </source>
</evidence>
<keyword evidence="19" id="KW-1185">Reference proteome</keyword>
<comment type="function">
    <text evidence="1">Arabinosyl transferase responsible for the polymerization of arabinose into the arabinan of arabinogalactan.</text>
</comment>
<accession>A0A1I4X0N1</accession>
<dbReference type="InterPro" id="IPR027451">
    <property type="entry name" value="EmbABC_dom1"/>
</dbReference>
<evidence type="ECO:0000313" key="17">
    <source>
        <dbReference type="EMBL" id="SFN19172.1"/>
    </source>
</evidence>
<comment type="subcellular location">
    <subcellularLocation>
        <location evidence="2">Cell membrane</location>
        <topology evidence="2">Multi-pass membrane protein</topology>
    </subcellularLocation>
</comment>
<reference evidence="16 19" key="2">
    <citation type="submission" date="2018-10" db="EMBL/GenBank/DDBJ databases">
        <title>Sequencing the genomes of 1000 actinobacteria strains.</title>
        <authorList>
            <person name="Klenk H.-P."/>
        </authorList>
    </citation>
    <scope>NUCLEOTIDE SEQUENCE [LARGE SCALE GENOMIC DNA]</scope>
    <source>
        <strain evidence="16 19">DSM 45119</strain>
    </source>
</reference>
<feature type="transmembrane region" description="Helical" evidence="12">
    <location>
        <begin position="441"/>
        <end position="470"/>
    </location>
</feature>
<keyword evidence="7 12" id="KW-0812">Transmembrane</keyword>
<evidence type="ECO:0000256" key="11">
    <source>
        <dbReference type="SAM" id="MobiDB-lite"/>
    </source>
</evidence>
<dbReference type="Pfam" id="PF14896">
    <property type="entry name" value="Arabino_trans_C"/>
    <property type="match status" value="1"/>
</dbReference>
<dbReference type="InterPro" id="IPR032731">
    <property type="entry name" value="Arabino_trans_C"/>
</dbReference>
<evidence type="ECO:0000259" key="13">
    <source>
        <dbReference type="Pfam" id="PF04602"/>
    </source>
</evidence>
<dbReference type="GO" id="GO:0052636">
    <property type="term" value="F:arabinosyltransferase activity"/>
    <property type="evidence" value="ECO:0007669"/>
    <property type="project" value="InterPro"/>
</dbReference>
<keyword evidence="4" id="KW-1003">Cell membrane</keyword>
<evidence type="ECO:0000256" key="5">
    <source>
        <dbReference type="ARBA" id="ARBA00022676"/>
    </source>
</evidence>
<proteinExistence type="inferred from homology"/>
<evidence type="ECO:0000256" key="9">
    <source>
        <dbReference type="ARBA" id="ARBA00023136"/>
    </source>
</evidence>
<feature type="transmembrane region" description="Helical" evidence="12">
    <location>
        <begin position="205"/>
        <end position="223"/>
    </location>
</feature>
<feature type="domain" description="Arabinofuranosyltransferase central" evidence="13">
    <location>
        <begin position="289"/>
        <end position="673"/>
    </location>
</feature>
<protein>
    <submittedName>
        <fullName evidence="17">Arabinosyltransferase C</fullName>
    </submittedName>
</protein>
<dbReference type="RefSeq" id="WP_246025305.1">
    <property type="nucleotide sequence ID" value="NZ_FOUP01000003.1"/>
</dbReference>
<keyword evidence="5" id="KW-0328">Glycosyltransferase</keyword>
<feature type="transmembrane region" description="Helical" evidence="12">
    <location>
        <begin position="393"/>
        <end position="411"/>
    </location>
</feature>
<dbReference type="InterPro" id="IPR007680">
    <property type="entry name" value="Arabino_trans_central"/>
</dbReference>
<dbReference type="InterPro" id="IPR042486">
    <property type="entry name" value="Arabino_trans_C_2"/>
</dbReference>
<feature type="transmembrane region" description="Helical" evidence="12">
    <location>
        <begin position="359"/>
        <end position="381"/>
    </location>
</feature>
<feature type="transmembrane region" description="Helical" evidence="12">
    <location>
        <begin position="285"/>
        <end position="304"/>
    </location>
</feature>
<feature type="domain" description="Arabinosyltransferase C-terminal" evidence="14">
    <location>
        <begin position="798"/>
        <end position="1027"/>
    </location>
</feature>
<evidence type="ECO:0000256" key="6">
    <source>
        <dbReference type="ARBA" id="ARBA00022679"/>
    </source>
</evidence>
<evidence type="ECO:0000256" key="12">
    <source>
        <dbReference type="SAM" id="Phobius"/>
    </source>
</evidence>
<keyword evidence="10" id="KW-0961">Cell wall biogenesis/degradation</keyword>
<dbReference type="STRING" id="455193.SAMN05421805_103164"/>
<dbReference type="GO" id="GO:0071555">
    <property type="term" value="P:cell wall organization"/>
    <property type="evidence" value="ECO:0007669"/>
    <property type="project" value="UniProtKB-KW"/>
</dbReference>
<dbReference type="EMBL" id="FOUP01000003">
    <property type="protein sequence ID" value="SFN19172.1"/>
    <property type="molecule type" value="Genomic_DNA"/>
</dbReference>
<dbReference type="Proteomes" id="UP000199398">
    <property type="component" value="Unassembled WGS sequence"/>
</dbReference>
<evidence type="ECO:0000259" key="15">
    <source>
        <dbReference type="Pfam" id="PF17689"/>
    </source>
</evidence>
<feature type="region of interest" description="Disordered" evidence="11">
    <location>
        <begin position="1"/>
        <end position="21"/>
    </location>
</feature>
<keyword evidence="6 17" id="KW-0808">Transferase</keyword>
<evidence type="ECO:0000256" key="8">
    <source>
        <dbReference type="ARBA" id="ARBA00022989"/>
    </source>
</evidence>